<dbReference type="EMBL" id="JAJOMB010000003">
    <property type="protein sequence ID" value="MCD5310704.1"/>
    <property type="molecule type" value="Genomic_DNA"/>
</dbReference>
<dbReference type="Proteomes" id="UP001138997">
    <property type="component" value="Unassembled WGS sequence"/>
</dbReference>
<evidence type="ECO:0000256" key="1">
    <source>
        <dbReference type="SAM" id="MobiDB-lite"/>
    </source>
</evidence>
<organism evidence="2 3">
    <name type="scientific">Kineosporia babensis</name>
    <dbReference type="NCBI Taxonomy" id="499548"/>
    <lineage>
        <taxon>Bacteria</taxon>
        <taxon>Bacillati</taxon>
        <taxon>Actinomycetota</taxon>
        <taxon>Actinomycetes</taxon>
        <taxon>Kineosporiales</taxon>
        <taxon>Kineosporiaceae</taxon>
        <taxon>Kineosporia</taxon>
    </lineage>
</organism>
<evidence type="ECO:0000313" key="2">
    <source>
        <dbReference type="EMBL" id="MCD5310704.1"/>
    </source>
</evidence>
<dbReference type="RefSeq" id="WP_231439819.1">
    <property type="nucleotide sequence ID" value="NZ_JAJOMB010000003.1"/>
</dbReference>
<reference evidence="2" key="1">
    <citation type="submission" date="2021-11" db="EMBL/GenBank/DDBJ databases">
        <title>Streptomyces corallinus and Kineosporia corallina sp. nov., two new coral-derived marine actinobacteria.</title>
        <authorList>
            <person name="Buangrab K."/>
            <person name="Sutthacheep M."/>
            <person name="Yeemin T."/>
            <person name="Harunari E."/>
            <person name="Igarashi Y."/>
            <person name="Sripreechasak P."/>
            <person name="Kanchanasin P."/>
            <person name="Tanasupawat S."/>
            <person name="Phongsopitanun W."/>
        </authorList>
    </citation>
    <scope>NUCLEOTIDE SEQUENCE</scope>
    <source>
        <strain evidence="2">JCM 31032</strain>
    </source>
</reference>
<protein>
    <submittedName>
        <fullName evidence="2">Uncharacterized protein</fullName>
    </submittedName>
</protein>
<proteinExistence type="predicted"/>
<comment type="caution">
    <text evidence="2">The sequence shown here is derived from an EMBL/GenBank/DDBJ whole genome shotgun (WGS) entry which is preliminary data.</text>
</comment>
<dbReference type="AlphaFoldDB" id="A0A9X1SSL2"/>
<sequence>MAKEEPEAARPSAKSWDDIEFVLPAEPPSLTPAAASVLLRILLGTDEAEHIRIRRGQGPKNPQATGNGSEEPDSGETVWRQSDLGEEAE</sequence>
<name>A0A9X1SSL2_9ACTN</name>
<evidence type="ECO:0000313" key="3">
    <source>
        <dbReference type="Proteomes" id="UP001138997"/>
    </source>
</evidence>
<accession>A0A9X1SSL2</accession>
<keyword evidence="3" id="KW-1185">Reference proteome</keyword>
<gene>
    <name evidence="2" type="ORF">LR394_07345</name>
</gene>
<feature type="region of interest" description="Disordered" evidence="1">
    <location>
        <begin position="52"/>
        <end position="89"/>
    </location>
</feature>